<reference evidence="1" key="1">
    <citation type="journal article" date="2022" name="Int. J. Mol. Sci.">
        <title>Draft Genome of Tanacetum Coccineum: Genomic Comparison of Closely Related Tanacetum-Family Plants.</title>
        <authorList>
            <person name="Yamashiro T."/>
            <person name="Shiraishi A."/>
            <person name="Nakayama K."/>
            <person name="Satake H."/>
        </authorList>
    </citation>
    <scope>NUCLEOTIDE SEQUENCE</scope>
</reference>
<comment type="caution">
    <text evidence="1">The sequence shown here is derived from an EMBL/GenBank/DDBJ whole genome shotgun (WGS) entry which is preliminary data.</text>
</comment>
<evidence type="ECO:0000313" key="2">
    <source>
        <dbReference type="Proteomes" id="UP001151760"/>
    </source>
</evidence>
<dbReference type="EMBL" id="BQNB010012532">
    <property type="protein sequence ID" value="GJT04749.1"/>
    <property type="molecule type" value="Genomic_DNA"/>
</dbReference>
<protein>
    <submittedName>
        <fullName evidence="1">Uncharacterized protein</fullName>
    </submittedName>
</protein>
<keyword evidence="2" id="KW-1185">Reference proteome</keyword>
<sequence length="96" mass="10981">MNEAVKAAKTCHAIAANLSELELKKILIDKIENNKSIHRSVQEEALYKHPDWFQKPAKPPTLDRDWKSLCWAAQDQFNRGTQQFGTERDSSASNLE</sequence>
<proteinExistence type="predicted"/>
<evidence type="ECO:0000313" key="1">
    <source>
        <dbReference type="EMBL" id="GJT04749.1"/>
    </source>
</evidence>
<organism evidence="1 2">
    <name type="scientific">Tanacetum coccineum</name>
    <dbReference type="NCBI Taxonomy" id="301880"/>
    <lineage>
        <taxon>Eukaryota</taxon>
        <taxon>Viridiplantae</taxon>
        <taxon>Streptophyta</taxon>
        <taxon>Embryophyta</taxon>
        <taxon>Tracheophyta</taxon>
        <taxon>Spermatophyta</taxon>
        <taxon>Magnoliopsida</taxon>
        <taxon>eudicotyledons</taxon>
        <taxon>Gunneridae</taxon>
        <taxon>Pentapetalae</taxon>
        <taxon>asterids</taxon>
        <taxon>campanulids</taxon>
        <taxon>Asterales</taxon>
        <taxon>Asteraceae</taxon>
        <taxon>Asteroideae</taxon>
        <taxon>Anthemideae</taxon>
        <taxon>Anthemidinae</taxon>
        <taxon>Tanacetum</taxon>
    </lineage>
</organism>
<gene>
    <name evidence="1" type="ORF">Tco_0839211</name>
</gene>
<dbReference type="Proteomes" id="UP001151760">
    <property type="component" value="Unassembled WGS sequence"/>
</dbReference>
<name>A0ABQ5AV17_9ASTR</name>
<reference evidence="1" key="2">
    <citation type="submission" date="2022-01" db="EMBL/GenBank/DDBJ databases">
        <authorList>
            <person name="Yamashiro T."/>
            <person name="Shiraishi A."/>
            <person name="Satake H."/>
            <person name="Nakayama K."/>
        </authorList>
    </citation>
    <scope>NUCLEOTIDE SEQUENCE</scope>
</reference>
<accession>A0ABQ5AV17</accession>